<sequence length="123" mass="13091">MIEAEQVNVQGFLGQGGNRLVLALPQALPAPARRFVTARAAYGLATQLPGGPPGLVTEAATWTQRAGRAFAAEFLAPAQALTERTRGLPVHETQVEALAGEFQVSPAVIRHQLQNFRIAPITL</sequence>
<keyword evidence="2" id="KW-1185">Reference proteome</keyword>
<dbReference type="Proteomes" id="UP001228113">
    <property type="component" value="Chromosome"/>
</dbReference>
<name>A0AA48KHS8_9BACT</name>
<dbReference type="AlphaFoldDB" id="A0AA48KHS8"/>
<dbReference type="EMBL" id="AP027081">
    <property type="protein sequence ID" value="BDU78668.1"/>
    <property type="molecule type" value="Genomic_DNA"/>
</dbReference>
<protein>
    <submittedName>
        <fullName evidence="1">Uncharacterized protein</fullName>
    </submittedName>
</protein>
<gene>
    <name evidence="1" type="ORF">METESE_36260</name>
</gene>
<evidence type="ECO:0000313" key="2">
    <source>
        <dbReference type="Proteomes" id="UP001228113"/>
    </source>
</evidence>
<organism evidence="1 2">
    <name type="scientific">Mesoterricola sediminis</name>
    <dbReference type="NCBI Taxonomy" id="2927980"/>
    <lineage>
        <taxon>Bacteria</taxon>
        <taxon>Pseudomonadati</taxon>
        <taxon>Acidobacteriota</taxon>
        <taxon>Holophagae</taxon>
        <taxon>Holophagales</taxon>
        <taxon>Holophagaceae</taxon>
        <taxon>Mesoterricola</taxon>
    </lineage>
</organism>
<proteinExistence type="predicted"/>
<evidence type="ECO:0000313" key="1">
    <source>
        <dbReference type="EMBL" id="BDU78668.1"/>
    </source>
</evidence>
<dbReference type="KEGG" id="msea:METESE_36260"/>
<reference evidence="1" key="1">
    <citation type="journal article" date="2023" name="Int. J. Syst. Evol. Microbiol.">
        <title>Mesoterricola silvestris gen. nov., sp. nov., Mesoterricola sediminis sp. nov., Geothrix oryzae sp. nov., Geothrix edaphica sp. nov., Geothrix rubra sp. nov., and Geothrix limicola sp. nov., six novel members of Acidobacteriota isolated from soils.</title>
        <authorList>
            <person name="Itoh H."/>
            <person name="Sugisawa Y."/>
            <person name="Mise K."/>
            <person name="Xu Z."/>
            <person name="Kuniyasu M."/>
            <person name="Ushijima N."/>
            <person name="Kawano K."/>
            <person name="Kobayashi E."/>
            <person name="Shiratori Y."/>
            <person name="Masuda Y."/>
            <person name="Senoo K."/>
        </authorList>
    </citation>
    <scope>NUCLEOTIDE SEQUENCE</scope>
    <source>
        <strain evidence="1">W786</strain>
    </source>
</reference>
<accession>A0AA48KHS8</accession>